<dbReference type="PROSITE" id="PS51747">
    <property type="entry name" value="CYT_DCMP_DEAMINASES_2"/>
    <property type="match status" value="1"/>
</dbReference>
<proteinExistence type="predicted"/>
<dbReference type="InterPro" id="IPR002125">
    <property type="entry name" value="CMP_dCMP_dom"/>
</dbReference>
<evidence type="ECO:0000259" key="3">
    <source>
        <dbReference type="PROSITE" id="PS51747"/>
    </source>
</evidence>
<evidence type="ECO:0000313" key="4">
    <source>
        <dbReference type="EMBL" id="KAA9007213.1"/>
    </source>
</evidence>
<evidence type="ECO:0000256" key="1">
    <source>
        <dbReference type="ARBA" id="ARBA00022723"/>
    </source>
</evidence>
<organism evidence="4 5">
    <name type="scientific">Paenibacillus spiritus</name>
    <dbReference type="NCBI Taxonomy" id="2496557"/>
    <lineage>
        <taxon>Bacteria</taxon>
        <taxon>Bacillati</taxon>
        <taxon>Bacillota</taxon>
        <taxon>Bacilli</taxon>
        <taxon>Bacillales</taxon>
        <taxon>Paenibacillaceae</taxon>
        <taxon>Paenibacillus</taxon>
    </lineage>
</organism>
<keyword evidence="2" id="KW-0862">Zinc</keyword>
<keyword evidence="5" id="KW-1185">Reference proteome</keyword>
<gene>
    <name evidence="4" type="ORF">F4V43_01630</name>
</gene>
<dbReference type="PROSITE" id="PS00903">
    <property type="entry name" value="CYT_DCMP_DEAMINASES_1"/>
    <property type="match status" value="1"/>
</dbReference>
<dbReference type="Pfam" id="PF00383">
    <property type="entry name" value="dCMP_cyt_deam_1"/>
    <property type="match status" value="1"/>
</dbReference>
<evidence type="ECO:0000313" key="5">
    <source>
        <dbReference type="Proteomes" id="UP000367750"/>
    </source>
</evidence>
<dbReference type="Gene3D" id="3.40.140.10">
    <property type="entry name" value="Cytidine Deaminase, domain 2"/>
    <property type="match status" value="1"/>
</dbReference>
<dbReference type="OrthoDB" id="2616000at2"/>
<sequence length="117" mass="13207">MKYCLKKAKENEIDNYRHFAAVIKGGRLIHTGINNNKVGSLIDPLYENKGCHAELMALCKLTEEQIRGSVLYVAGWSRGNNMVTSKPCPVCQKYIAKFNLKAVYYSTPEGGYEELKM</sequence>
<dbReference type="InterPro" id="IPR016193">
    <property type="entry name" value="Cytidine_deaminase-like"/>
</dbReference>
<accession>A0A5J5GHK2</accession>
<feature type="domain" description="CMP/dCMP-type deaminase" evidence="3">
    <location>
        <begin position="1"/>
        <end position="117"/>
    </location>
</feature>
<dbReference type="GO" id="GO:0016787">
    <property type="term" value="F:hydrolase activity"/>
    <property type="evidence" value="ECO:0007669"/>
    <property type="project" value="InterPro"/>
</dbReference>
<dbReference type="AlphaFoldDB" id="A0A5J5GHK2"/>
<name>A0A5J5GHK2_9BACL</name>
<dbReference type="SUPFAM" id="SSF53927">
    <property type="entry name" value="Cytidine deaminase-like"/>
    <property type="match status" value="1"/>
</dbReference>
<keyword evidence="1" id="KW-0479">Metal-binding</keyword>
<comment type="caution">
    <text evidence="4">The sequence shown here is derived from an EMBL/GenBank/DDBJ whole genome shotgun (WGS) entry which is preliminary data.</text>
</comment>
<reference evidence="4 5" key="1">
    <citation type="submission" date="2019-09" db="EMBL/GenBank/DDBJ databases">
        <title>Bacillus ochoae sp. nov., Paenibacillus whitsoniae sp. nov., Paenibacillus spiritus sp. nov. Isolated from the Mars Exploration Rover during spacecraft assembly.</title>
        <authorList>
            <person name="Seuylemezian A."/>
            <person name="Vaishampayan P."/>
        </authorList>
    </citation>
    <scope>NUCLEOTIDE SEQUENCE [LARGE SCALE GENOMIC DNA]</scope>
    <source>
        <strain evidence="4 5">MER_111</strain>
    </source>
</reference>
<protein>
    <recommendedName>
        <fullName evidence="3">CMP/dCMP-type deaminase domain-containing protein</fullName>
    </recommendedName>
</protein>
<evidence type="ECO:0000256" key="2">
    <source>
        <dbReference type="ARBA" id="ARBA00022833"/>
    </source>
</evidence>
<dbReference type="GO" id="GO:0008270">
    <property type="term" value="F:zinc ion binding"/>
    <property type="evidence" value="ECO:0007669"/>
    <property type="project" value="InterPro"/>
</dbReference>
<dbReference type="Proteomes" id="UP000367750">
    <property type="component" value="Unassembled WGS sequence"/>
</dbReference>
<dbReference type="InterPro" id="IPR016192">
    <property type="entry name" value="APOBEC/CMP_deaminase_Zn-bd"/>
</dbReference>
<dbReference type="EMBL" id="VYKK01000004">
    <property type="protein sequence ID" value="KAA9007213.1"/>
    <property type="molecule type" value="Genomic_DNA"/>
</dbReference>